<dbReference type="EMBL" id="JAOANI010000022">
    <property type="protein sequence ID" value="MCT7360063.1"/>
    <property type="molecule type" value="Genomic_DNA"/>
</dbReference>
<accession>A0A9X3ATE4</accession>
<sequence length="222" mass="25455">MARTPDSTQLLNRVTQQLKQVSSDSKTPAGEAQAHEPSVEQKEAINQIFELFRFNYHNQFLKAFPDLDTMIMAKRLWARLLGEYSGDVMMRAAERAVKESSFLPNVHEVVARCDVADSLGLPSAHAAFMEACRAPSPKKEFNWSHPAVYYAGRASDWFFLANNVEEKTFPVFKRNYEILIKRLQNGESIEMDITKALPEHSETPLPRKEQQQRLQELKKQLS</sequence>
<comment type="caution">
    <text evidence="2">The sequence shown here is derived from an EMBL/GenBank/DDBJ whole genome shotgun (WGS) entry which is preliminary data.</text>
</comment>
<evidence type="ECO:0000313" key="2">
    <source>
        <dbReference type="EMBL" id="MCT7360063.1"/>
    </source>
</evidence>
<organism evidence="2 3">
    <name type="scientific">Thalassolituus pacificus</name>
    <dbReference type="NCBI Taxonomy" id="2975440"/>
    <lineage>
        <taxon>Bacteria</taxon>
        <taxon>Pseudomonadati</taxon>
        <taxon>Pseudomonadota</taxon>
        <taxon>Gammaproteobacteria</taxon>
        <taxon>Oceanospirillales</taxon>
        <taxon>Oceanospirillaceae</taxon>
        <taxon>Thalassolituus</taxon>
    </lineage>
</organism>
<dbReference type="RefSeq" id="WP_260976910.1">
    <property type="nucleotide sequence ID" value="NZ_JAOANI010000022.1"/>
</dbReference>
<feature type="region of interest" description="Disordered" evidence="1">
    <location>
        <begin position="198"/>
        <end position="222"/>
    </location>
</feature>
<gene>
    <name evidence="2" type="ORF">NYR02_13665</name>
</gene>
<name>A0A9X3ATE4_9GAMM</name>
<dbReference type="AlphaFoldDB" id="A0A9X3ATE4"/>
<proteinExistence type="predicted"/>
<keyword evidence="3" id="KW-1185">Reference proteome</keyword>
<feature type="region of interest" description="Disordered" evidence="1">
    <location>
        <begin position="19"/>
        <end position="39"/>
    </location>
</feature>
<reference evidence="2" key="2">
    <citation type="submission" date="2022-08" db="EMBL/GenBank/DDBJ databases">
        <authorList>
            <person name="Dong C."/>
        </authorList>
    </citation>
    <scope>NUCLEOTIDE SEQUENCE</scope>
    <source>
        <strain evidence="2">59MF3M-4</strain>
    </source>
</reference>
<evidence type="ECO:0000256" key="1">
    <source>
        <dbReference type="SAM" id="MobiDB-lite"/>
    </source>
</evidence>
<dbReference type="Proteomes" id="UP001147830">
    <property type="component" value="Unassembled WGS sequence"/>
</dbReference>
<dbReference type="InterPro" id="IPR009731">
    <property type="entry name" value="P-like"/>
</dbReference>
<dbReference type="Pfam" id="PF06992">
    <property type="entry name" value="Phage_lambda_P"/>
    <property type="match status" value="1"/>
</dbReference>
<evidence type="ECO:0000313" key="3">
    <source>
        <dbReference type="Proteomes" id="UP001147830"/>
    </source>
</evidence>
<protein>
    <submittedName>
        <fullName evidence="2">Replication protein P</fullName>
    </submittedName>
</protein>
<dbReference type="GO" id="GO:0006270">
    <property type="term" value="P:DNA replication initiation"/>
    <property type="evidence" value="ECO:0007669"/>
    <property type="project" value="InterPro"/>
</dbReference>
<reference evidence="2" key="1">
    <citation type="journal article" date="2022" name="Front. Microbiol.">
        <title>Genome-based taxonomic rearrangement of Oceanobacter-related bacteria including the description of Thalassolituus hydrocarbonoclasticus sp. nov. and Thalassolituus pacificus sp. nov. and emended description of the genus Thalassolituus.</title>
        <authorList>
            <person name="Dong C."/>
            <person name="Wei L."/>
            <person name="Wang J."/>
            <person name="Lai Q."/>
            <person name="Huang Z."/>
            <person name="Shao Z."/>
        </authorList>
    </citation>
    <scope>NUCLEOTIDE SEQUENCE</scope>
    <source>
        <strain evidence="2">59MF3M-4</strain>
    </source>
</reference>